<dbReference type="Proteomes" id="UP000051789">
    <property type="component" value="Unassembled WGS sequence"/>
</dbReference>
<dbReference type="InterPro" id="IPR036634">
    <property type="entry name" value="PRD_sf"/>
</dbReference>
<dbReference type="SMART" id="SM01061">
    <property type="entry name" value="CAT_RBD"/>
    <property type="match status" value="1"/>
</dbReference>
<organism evidence="3 4">
    <name type="scientific">Lacticaseibacillus thailandensis DSM 22698 = JCM 13996</name>
    <dbReference type="NCBI Taxonomy" id="1423810"/>
    <lineage>
        <taxon>Bacteria</taxon>
        <taxon>Bacillati</taxon>
        <taxon>Bacillota</taxon>
        <taxon>Bacilli</taxon>
        <taxon>Lactobacillales</taxon>
        <taxon>Lactobacillaceae</taxon>
        <taxon>Lacticaseibacillus</taxon>
    </lineage>
</organism>
<dbReference type="GO" id="GO:0003723">
    <property type="term" value="F:RNA binding"/>
    <property type="evidence" value="ECO:0007669"/>
    <property type="project" value="InterPro"/>
</dbReference>
<comment type="caution">
    <text evidence="3">The sequence shown here is derived from an EMBL/GenBank/DDBJ whole genome shotgun (WGS) entry which is preliminary data.</text>
</comment>
<protein>
    <submittedName>
        <fullName evidence="3">Transcription antiterminator</fullName>
    </submittedName>
</protein>
<dbReference type="InterPro" id="IPR036650">
    <property type="entry name" value="CAT_RNA-bd_dom_sf"/>
</dbReference>
<dbReference type="Gene3D" id="1.10.1790.10">
    <property type="entry name" value="PRD domain"/>
    <property type="match status" value="2"/>
</dbReference>
<dbReference type="SUPFAM" id="SSF50151">
    <property type="entry name" value="SacY-like RNA-binding domain"/>
    <property type="match status" value="1"/>
</dbReference>
<keyword evidence="1" id="KW-0677">Repeat</keyword>
<dbReference type="InterPro" id="IPR011608">
    <property type="entry name" value="PRD"/>
</dbReference>
<dbReference type="PROSITE" id="PS51372">
    <property type="entry name" value="PRD_2"/>
    <property type="match status" value="2"/>
</dbReference>
<evidence type="ECO:0000313" key="3">
    <source>
        <dbReference type="EMBL" id="KRM87553.1"/>
    </source>
</evidence>
<dbReference type="EMBL" id="AYZK01000002">
    <property type="protein sequence ID" value="KRM87553.1"/>
    <property type="molecule type" value="Genomic_DNA"/>
</dbReference>
<reference evidence="3 4" key="1">
    <citation type="journal article" date="2015" name="Genome Announc.">
        <title>Expanding the biotechnology potential of lactobacilli through comparative genomics of 213 strains and associated genera.</title>
        <authorList>
            <person name="Sun Z."/>
            <person name="Harris H.M."/>
            <person name="McCann A."/>
            <person name="Guo C."/>
            <person name="Argimon S."/>
            <person name="Zhang W."/>
            <person name="Yang X."/>
            <person name="Jeffery I.B."/>
            <person name="Cooney J.C."/>
            <person name="Kagawa T.F."/>
            <person name="Liu W."/>
            <person name="Song Y."/>
            <person name="Salvetti E."/>
            <person name="Wrobel A."/>
            <person name="Rasinkangas P."/>
            <person name="Parkhill J."/>
            <person name="Rea M.C."/>
            <person name="O'Sullivan O."/>
            <person name="Ritari J."/>
            <person name="Douillard F.P."/>
            <person name="Paul Ross R."/>
            <person name="Yang R."/>
            <person name="Briner A.E."/>
            <person name="Felis G.E."/>
            <person name="de Vos W.M."/>
            <person name="Barrangou R."/>
            <person name="Klaenhammer T.R."/>
            <person name="Caufield P.W."/>
            <person name="Cui Y."/>
            <person name="Zhang H."/>
            <person name="O'Toole P.W."/>
        </authorList>
    </citation>
    <scope>NUCLEOTIDE SEQUENCE [LARGE SCALE GENOMIC DNA]</scope>
    <source>
        <strain evidence="3 4">DSM 22698</strain>
    </source>
</reference>
<name>A0A0R2C712_9LACO</name>
<dbReference type="InterPro" id="IPR050661">
    <property type="entry name" value="BglG_antiterminators"/>
</dbReference>
<evidence type="ECO:0000313" key="4">
    <source>
        <dbReference type="Proteomes" id="UP000051789"/>
    </source>
</evidence>
<feature type="domain" description="PRD" evidence="2">
    <location>
        <begin position="172"/>
        <end position="281"/>
    </location>
</feature>
<accession>A0A0R2C712</accession>
<dbReference type="PATRIC" id="fig|1423810.4.peg.1091"/>
<dbReference type="AlphaFoldDB" id="A0A0R2C712"/>
<keyword evidence="4" id="KW-1185">Reference proteome</keyword>
<dbReference type="Gene3D" id="2.30.24.10">
    <property type="entry name" value="CAT RNA-binding domain"/>
    <property type="match status" value="1"/>
</dbReference>
<dbReference type="Pfam" id="PF00874">
    <property type="entry name" value="PRD"/>
    <property type="match status" value="2"/>
</dbReference>
<feature type="domain" description="PRD" evidence="2">
    <location>
        <begin position="66"/>
        <end position="171"/>
    </location>
</feature>
<dbReference type="GO" id="GO:0006355">
    <property type="term" value="P:regulation of DNA-templated transcription"/>
    <property type="evidence" value="ECO:0007669"/>
    <property type="project" value="InterPro"/>
</dbReference>
<sequence length="281" mass="32006">MRYIKKINNNVALAKDESGTEWVLLGRGIGFGKNAGDEVHTDEVDRRFKAEEDTVTHQNPPMILANIDPAILQLASKVSQEAGDFLGIHFSNYNYLAIADHIAFALERTQRGEDYPNEFRWQVGRLYPKEYAAAKRALATVKAETGVSLPKSELTFFTYHFVSAQSDATLVEDTVEMTELINRVVEIVSYSFQMQLDTSSLNYSRFVTHLRYFVVRQIHGESGGEELDPTIGQVIRMKYPKAYEAAGKIAAYLEQARGWHISNNEKLYITLHVWRLTRNNH</sequence>
<dbReference type="Pfam" id="PF03123">
    <property type="entry name" value="CAT_RBD"/>
    <property type="match status" value="1"/>
</dbReference>
<dbReference type="STRING" id="1423810.FD19_GL001064"/>
<dbReference type="PANTHER" id="PTHR30185">
    <property type="entry name" value="CRYPTIC BETA-GLUCOSIDE BGL OPERON ANTITERMINATOR"/>
    <property type="match status" value="1"/>
</dbReference>
<dbReference type="RefSeq" id="WP_056969246.1">
    <property type="nucleotide sequence ID" value="NZ_AYZK01000002.1"/>
</dbReference>
<gene>
    <name evidence="3" type="ORF">FD19_GL001064</name>
</gene>
<proteinExistence type="predicted"/>
<evidence type="ECO:0000256" key="1">
    <source>
        <dbReference type="ARBA" id="ARBA00022737"/>
    </source>
</evidence>
<dbReference type="PANTHER" id="PTHR30185:SF15">
    <property type="entry name" value="CRYPTIC BETA-GLUCOSIDE BGL OPERON ANTITERMINATOR"/>
    <property type="match status" value="1"/>
</dbReference>
<evidence type="ECO:0000259" key="2">
    <source>
        <dbReference type="PROSITE" id="PS51372"/>
    </source>
</evidence>
<dbReference type="SUPFAM" id="SSF63520">
    <property type="entry name" value="PTS-regulatory domain, PRD"/>
    <property type="match status" value="2"/>
</dbReference>
<dbReference type="InterPro" id="IPR004341">
    <property type="entry name" value="CAT_RNA-bd_dom"/>
</dbReference>